<dbReference type="PANTHER" id="PTHR30595">
    <property type="entry name" value="GLPR-RELATED TRANSCRIPTIONAL REPRESSOR"/>
    <property type="match status" value="1"/>
</dbReference>
<dbReference type="InterPro" id="IPR038475">
    <property type="entry name" value="RecG_C_sf"/>
</dbReference>
<sequence>MRDSAELAAEADNTLPRRDLPLGAPVPLHACTFAGSPAAAGSGGPTAEPPHSADLMARRTSADLQDLDPREFDRLRRLVGATGGRGDSTIAAMSDEEIARSLGVAVTEGGRTRLLAGAVLLFGRPDALRRHVPNHEAAIQVIGPETGDPGTEMNDFFHWPLLRLAEELLARFRARNPEREIRYELVRTGVPAYSEQAFRELLANALVHRDYEVAGAVHVQWTSEGIEISSPGGFAGSGSPGDPLASRTAAPGLLSPPPVPRSPLLADAFRRAGITDRSGRGIRRAYAAQLRSGLAAPDLRRSTADGVVAVLPTQPADLTFALFALGRAAAGNPLELPDLIVLSTALRDRALRTAEVATLFGCDKDRARQHLSGMLARGLMEIGGDRGTRVWLPSAQVRRALREATAQLRARPAQPAPRPGPGPADREPQAPDPEPRASPG</sequence>
<dbReference type="Gene3D" id="3.30.565.60">
    <property type="match status" value="1"/>
</dbReference>
<feature type="compositionally biased region" description="Basic and acidic residues" evidence="1">
    <location>
        <begin position="424"/>
        <end position="440"/>
    </location>
</feature>
<feature type="compositionally biased region" description="Low complexity" evidence="1">
    <location>
        <begin position="404"/>
        <end position="413"/>
    </location>
</feature>
<feature type="region of interest" description="Disordered" evidence="1">
    <location>
        <begin position="230"/>
        <end position="250"/>
    </location>
</feature>
<evidence type="ECO:0000313" key="2">
    <source>
        <dbReference type="EMBL" id="OHV31978.1"/>
    </source>
</evidence>
<reference evidence="3" key="1">
    <citation type="submission" date="2016-07" db="EMBL/GenBank/DDBJ databases">
        <title>Sequence Frankia sp. strain CcI1.17.</title>
        <authorList>
            <person name="Ghodhbane-Gtari F."/>
            <person name="Swanson E."/>
            <person name="Gueddou A."/>
            <person name="Morris K."/>
            <person name="Hezbri K."/>
            <person name="Ktari A."/>
            <person name="Nouioui I."/>
            <person name="Abebe-Akele F."/>
            <person name="Simpson S."/>
            <person name="Thomas K."/>
            <person name="Gtari M."/>
            <person name="Tisa L.S."/>
            <person name="Hurst S."/>
        </authorList>
    </citation>
    <scope>NUCLEOTIDE SEQUENCE [LARGE SCALE GENOMIC DNA]</scope>
    <source>
        <strain evidence="3">Cc1.17</strain>
    </source>
</reference>
<organism evidence="2 3">
    <name type="scientific">Parafrankia colletiae</name>
    <dbReference type="NCBI Taxonomy" id="573497"/>
    <lineage>
        <taxon>Bacteria</taxon>
        <taxon>Bacillati</taxon>
        <taxon>Actinomycetota</taxon>
        <taxon>Actinomycetes</taxon>
        <taxon>Frankiales</taxon>
        <taxon>Frankiaceae</taxon>
        <taxon>Parafrankia</taxon>
    </lineage>
</organism>
<accession>A0A1S1QAV6</accession>
<dbReference type="PANTHER" id="PTHR30595:SF6">
    <property type="entry name" value="SCHLAFEN ALBA-2 DOMAIN-CONTAINING PROTEIN"/>
    <property type="match status" value="1"/>
</dbReference>
<evidence type="ECO:0000313" key="3">
    <source>
        <dbReference type="Proteomes" id="UP000179627"/>
    </source>
</evidence>
<feature type="region of interest" description="Disordered" evidence="1">
    <location>
        <begin position="1"/>
        <end position="22"/>
    </location>
</feature>
<proteinExistence type="predicted"/>
<dbReference type="Pfam" id="PF13749">
    <property type="entry name" value="HATPase_c_4"/>
    <property type="match status" value="1"/>
</dbReference>
<evidence type="ECO:0000256" key="1">
    <source>
        <dbReference type="SAM" id="MobiDB-lite"/>
    </source>
</evidence>
<dbReference type="OrthoDB" id="9805115at2"/>
<name>A0A1S1QAV6_9ACTN</name>
<dbReference type="EMBL" id="MBLM01000141">
    <property type="protein sequence ID" value="OHV31978.1"/>
    <property type="molecule type" value="Genomic_DNA"/>
</dbReference>
<gene>
    <name evidence="2" type="ORF">CC117_05455</name>
</gene>
<protein>
    <submittedName>
        <fullName evidence="2">Transcriptional regulator</fullName>
    </submittedName>
</protein>
<dbReference type="RefSeq" id="WP_071088039.1">
    <property type="nucleotide sequence ID" value="NZ_MBLM01000141.1"/>
</dbReference>
<dbReference type="AlphaFoldDB" id="A0A1S1QAV6"/>
<keyword evidence="3" id="KW-1185">Reference proteome</keyword>
<feature type="region of interest" description="Disordered" evidence="1">
    <location>
        <begin position="404"/>
        <end position="440"/>
    </location>
</feature>
<dbReference type="Proteomes" id="UP000179627">
    <property type="component" value="Unassembled WGS sequence"/>
</dbReference>
<comment type="caution">
    <text evidence="2">The sequence shown here is derived from an EMBL/GenBank/DDBJ whole genome shotgun (WGS) entry which is preliminary data.</text>
</comment>